<dbReference type="EMBL" id="CCBN010000008">
    <property type="protein sequence ID" value="CDO54818.1"/>
    <property type="molecule type" value="Genomic_DNA"/>
</dbReference>
<protein>
    <submittedName>
        <fullName evidence="1">Uncharacterized protein</fullName>
    </submittedName>
</protein>
<keyword evidence="2" id="KW-1185">Reference proteome</keyword>
<sequence length="147" mass="17295">MVTTDSLLNLLVNKLPTPAETIKFLKFLCLYNSRNEDVAFLWCKFAMYLVPENSRRKMCELPEYVNKDYQGVWNRLFGKISAVISNQECSAFRFQNYYSRVTKGTEDYLLHKRPRMKENFSCNADVNDRPLTHANSSSKKRYGNFHN</sequence>
<name>A0A0J9XBG3_GEOCN</name>
<reference evidence="1" key="1">
    <citation type="submission" date="2014-03" db="EMBL/GenBank/DDBJ databases">
        <authorList>
            <person name="Casaregola S."/>
        </authorList>
    </citation>
    <scope>NUCLEOTIDE SEQUENCE [LARGE SCALE GENOMIC DNA]</scope>
    <source>
        <strain evidence="1">CLIB 918</strain>
    </source>
</reference>
<comment type="caution">
    <text evidence="1">The sequence shown here is derived from an EMBL/GenBank/DDBJ whole genome shotgun (WGS) entry which is preliminary data.</text>
</comment>
<gene>
    <name evidence="1" type="ORF">BN980_GECA08s05059g</name>
</gene>
<proteinExistence type="predicted"/>
<dbReference type="Proteomes" id="UP000242525">
    <property type="component" value="Unassembled WGS sequence"/>
</dbReference>
<accession>A0A0J9XBG3</accession>
<evidence type="ECO:0000313" key="2">
    <source>
        <dbReference type="Proteomes" id="UP000242525"/>
    </source>
</evidence>
<dbReference type="AlphaFoldDB" id="A0A0J9XBG3"/>
<organism evidence="1 2">
    <name type="scientific">Geotrichum candidum</name>
    <name type="common">Oospora lactis</name>
    <name type="synonym">Dipodascus geotrichum</name>
    <dbReference type="NCBI Taxonomy" id="1173061"/>
    <lineage>
        <taxon>Eukaryota</taxon>
        <taxon>Fungi</taxon>
        <taxon>Dikarya</taxon>
        <taxon>Ascomycota</taxon>
        <taxon>Saccharomycotina</taxon>
        <taxon>Dipodascomycetes</taxon>
        <taxon>Dipodascales</taxon>
        <taxon>Dipodascaceae</taxon>
        <taxon>Geotrichum</taxon>
    </lineage>
</organism>
<evidence type="ECO:0000313" key="1">
    <source>
        <dbReference type="EMBL" id="CDO54818.1"/>
    </source>
</evidence>